<dbReference type="Gene3D" id="2.60.120.200">
    <property type="match status" value="1"/>
</dbReference>
<dbReference type="InterPro" id="IPR050546">
    <property type="entry name" value="Glycosyl_Hydrlase_16"/>
</dbReference>
<accession>A0A2U3DTB7</accession>
<dbReference type="InterPro" id="IPR013320">
    <property type="entry name" value="ConA-like_dom_sf"/>
</dbReference>
<dbReference type="PROSITE" id="PS51762">
    <property type="entry name" value="GH16_2"/>
    <property type="match status" value="1"/>
</dbReference>
<dbReference type="SUPFAM" id="SSF49899">
    <property type="entry name" value="Concanavalin A-like lectins/glucanases"/>
    <property type="match status" value="1"/>
</dbReference>
<keyword evidence="1" id="KW-0732">Signal</keyword>
<feature type="chain" id="PRO_5015513677" description="GH16 domain-containing protein" evidence="1">
    <location>
        <begin position="20"/>
        <end position="321"/>
    </location>
</feature>
<dbReference type="EMBL" id="LCWV01000033">
    <property type="protein sequence ID" value="PWI65489.1"/>
    <property type="molecule type" value="Genomic_DNA"/>
</dbReference>
<dbReference type="GO" id="GO:0005975">
    <property type="term" value="P:carbohydrate metabolic process"/>
    <property type="evidence" value="ECO:0007669"/>
    <property type="project" value="InterPro"/>
</dbReference>
<name>A0A2U3DTB7_PURLI</name>
<gene>
    <name evidence="3" type="ORF">PCL_07090</name>
</gene>
<evidence type="ECO:0000313" key="3">
    <source>
        <dbReference type="EMBL" id="PWI65489.1"/>
    </source>
</evidence>
<reference evidence="3 4" key="1">
    <citation type="journal article" date="2016" name="Front. Microbiol.">
        <title>Genome and transcriptome sequences reveal the specific parasitism of the nematophagous Purpureocillium lilacinum 36-1.</title>
        <authorList>
            <person name="Xie J."/>
            <person name="Li S."/>
            <person name="Mo C."/>
            <person name="Xiao X."/>
            <person name="Peng D."/>
            <person name="Wang G."/>
            <person name="Xiao Y."/>
        </authorList>
    </citation>
    <scope>NUCLEOTIDE SEQUENCE [LARGE SCALE GENOMIC DNA]</scope>
    <source>
        <strain evidence="3 4">36-1</strain>
    </source>
</reference>
<proteinExistence type="predicted"/>
<dbReference type="InterPro" id="IPR000757">
    <property type="entry name" value="Beta-glucanase-like"/>
</dbReference>
<protein>
    <recommendedName>
        <fullName evidence="2">GH16 domain-containing protein</fullName>
    </recommendedName>
</protein>
<evidence type="ECO:0000313" key="4">
    <source>
        <dbReference type="Proteomes" id="UP000245956"/>
    </source>
</evidence>
<feature type="signal peptide" evidence="1">
    <location>
        <begin position="1"/>
        <end position="19"/>
    </location>
</feature>
<dbReference type="Proteomes" id="UP000245956">
    <property type="component" value="Unassembled WGS sequence"/>
</dbReference>
<dbReference type="PANTHER" id="PTHR10963">
    <property type="entry name" value="GLYCOSYL HYDROLASE-RELATED"/>
    <property type="match status" value="1"/>
</dbReference>
<comment type="caution">
    <text evidence="3">The sequence shown here is derived from an EMBL/GenBank/DDBJ whole genome shotgun (WGS) entry which is preliminary data.</text>
</comment>
<dbReference type="PANTHER" id="PTHR10963:SF60">
    <property type="entry name" value="GRAM-NEGATIVE BACTERIA-BINDING PROTEIN 1-RELATED"/>
    <property type="match status" value="1"/>
</dbReference>
<sequence length="321" mass="35192">MIGHAVTVFALLQLGSGHAIRESQPHLRDAEGIQGVAIPNGFSHCFFYDAFSQPAGSPPSPSRWAFDLGHGYPGGPENWGTGEVQSYTSDPRNIATTDHGTLRITPLRGSDGTWTSSRIETTEQWDIGCRRGNRLRIEARIRLGDDPMTKQLGIWPAFWALGSEFRGDYLNWPSIGEIDILESINGENKLWNVVHCGFAPGGPCNEFTGLSHISEGLRRGVWHTVAWEVDRRQWPFGEDAEESMSWFVDGRKQWTLKQSVVNNDTAWEALAGGKKMLLLNVAVGGGFADAVAGTKTPTNETMGGEGASMEVDYVAAYIKLV</sequence>
<feature type="domain" description="GH16" evidence="2">
    <location>
        <begin position="31"/>
        <end position="321"/>
    </location>
</feature>
<evidence type="ECO:0000256" key="1">
    <source>
        <dbReference type="SAM" id="SignalP"/>
    </source>
</evidence>
<dbReference type="AlphaFoldDB" id="A0A2U3DTB7"/>
<organism evidence="3 4">
    <name type="scientific">Purpureocillium lilacinum</name>
    <name type="common">Paecilomyces lilacinus</name>
    <dbReference type="NCBI Taxonomy" id="33203"/>
    <lineage>
        <taxon>Eukaryota</taxon>
        <taxon>Fungi</taxon>
        <taxon>Dikarya</taxon>
        <taxon>Ascomycota</taxon>
        <taxon>Pezizomycotina</taxon>
        <taxon>Sordariomycetes</taxon>
        <taxon>Hypocreomycetidae</taxon>
        <taxon>Hypocreales</taxon>
        <taxon>Ophiocordycipitaceae</taxon>
        <taxon>Purpureocillium</taxon>
    </lineage>
</organism>
<dbReference type="Pfam" id="PF26113">
    <property type="entry name" value="GH16_XgeA"/>
    <property type="match status" value="1"/>
</dbReference>
<evidence type="ECO:0000259" key="2">
    <source>
        <dbReference type="PROSITE" id="PS51762"/>
    </source>
</evidence>
<dbReference type="GO" id="GO:0004553">
    <property type="term" value="F:hydrolase activity, hydrolyzing O-glycosyl compounds"/>
    <property type="evidence" value="ECO:0007669"/>
    <property type="project" value="InterPro"/>
</dbReference>